<dbReference type="Proteomes" id="UP001054945">
    <property type="component" value="Unassembled WGS sequence"/>
</dbReference>
<name>A0AAV4XVV4_CAEEX</name>
<dbReference type="EMBL" id="BPLR01018409">
    <property type="protein sequence ID" value="GIY99310.1"/>
    <property type="molecule type" value="Genomic_DNA"/>
</dbReference>
<protein>
    <submittedName>
        <fullName evidence="1">Uncharacterized protein</fullName>
    </submittedName>
</protein>
<proteinExistence type="predicted"/>
<evidence type="ECO:0000313" key="1">
    <source>
        <dbReference type="EMBL" id="GIY99310.1"/>
    </source>
</evidence>
<dbReference type="AlphaFoldDB" id="A0AAV4XVV4"/>
<evidence type="ECO:0000313" key="2">
    <source>
        <dbReference type="Proteomes" id="UP001054945"/>
    </source>
</evidence>
<accession>A0AAV4XVV4</accession>
<gene>
    <name evidence="1" type="ORF">CEXT_609571</name>
</gene>
<keyword evidence="2" id="KW-1185">Reference proteome</keyword>
<organism evidence="1 2">
    <name type="scientific">Caerostris extrusa</name>
    <name type="common">Bark spider</name>
    <name type="synonym">Caerostris bankana</name>
    <dbReference type="NCBI Taxonomy" id="172846"/>
    <lineage>
        <taxon>Eukaryota</taxon>
        <taxon>Metazoa</taxon>
        <taxon>Ecdysozoa</taxon>
        <taxon>Arthropoda</taxon>
        <taxon>Chelicerata</taxon>
        <taxon>Arachnida</taxon>
        <taxon>Araneae</taxon>
        <taxon>Araneomorphae</taxon>
        <taxon>Entelegynae</taxon>
        <taxon>Araneoidea</taxon>
        <taxon>Araneidae</taxon>
        <taxon>Caerostris</taxon>
    </lineage>
</organism>
<reference evidence="1 2" key="1">
    <citation type="submission" date="2021-06" db="EMBL/GenBank/DDBJ databases">
        <title>Caerostris extrusa draft genome.</title>
        <authorList>
            <person name="Kono N."/>
            <person name="Arakawa K."/>
        </authorList>
    </citation>
    <scope>NUCLEOTIDE SEQUENCE [LARGE SCALE GENOMIC DNA]</scope>
</reference>
<sequence>MSNISPSAVYPSSLSDEQGAELDSLCASGNFEMLCCDTSPNVNILEQQYSLNSESTFHLECLSKTSNFTRIKPKTNSP</sequence>
<comment type="caution">
    <text evidence="1">The sequence shown here is derived from an EMBL/GenBank/DDBJ whole genome shotgun (WGS) entry which is preliminary data.</text>
</comment>